<sequence>MGKHLLIRYPHTDNVEWELQKAAALEKAEQLWQLNCARAPWGCAWFSRWKANIDRAKELQQTLYISYFEGQVGAGRLSWDELHVEEARHCAAKAGGLGASQKAEVAYLDKLGLSYVEHE</sequence>
<accession>A0A9P1GS40</accession>
<name>A0A9P1GS40_9DINO</name>
<organism evidence="1">
    <name type="scientific">Cladocopium goreaui</name>
    <dbReference type="NCBI Taxonomy" id="2562237"/>
    <lineage>
        <taxon>Eukaryota</taxon>
        <taxon>Sar</taxon>
        <taxon>Alveolata</taxon>
        <taxon>Dinophyceae</taxon>
        <taxon>Suessiales</taxon>
        <taxon>Symbiodiniaceae</taxon>
        <taxon>Cladocopium</taxon>
    </lineage>
</organism>
<evidence type="ECO:0000313" key="1">
    <source>
        <dbReference type="EMBL" id="CAI4020239.1"/>
    </source>
</evidence>
<protein>
    <submittedName>
        <fullName evidence="1">Uncharacterized protein</fullName>
    </submittedName>
</protein>
<evidence type="ECO:0000313" key="3">
    <source>
        <dbReference type="Proteomes" id="UP001152797"/>
    </source>
</evidence>
<dbReference type="EMBL" id="CAMXCT010006798">
    <property type="protein sequence ID" value="CAI4020239.1"/>
    <property type="molecule type" value="Genomic_DNA"/>
</dbReference>
<proteinExistence type="predicted"/>
<comment type="caution">
    <text evidence="1">The sequence shown here is derived from an EMBL/GenBank/DDBJ whole genome shotgun (WGS) entry which is preliminary data.</text>
</comment>
<gene>
    <name evidence="1" type="ORF">C1SCF055_LOCUS44676</name>
</gene>
<dbReference type="Proteomes" id="UP001152797">
    <property type="component" value="Unassembled WGS sequence"/>
</dbReference>
<evidence type="ECO:0000313" key="2">
    <source>
        <dbReference type="EMBL" id="CAL1173614.1"/>
    </source>
</evidence>
<reference evidence="2" key="2">
    <citation type="submission" date="2024-04" db="EMBL/GenBank/DDBJ databases">
        <authorList>
            <person name="Chen Y."/>
            <person name="Shah S."/>
            <person name="Dougan E. K."/>
            <person name="Thang M."/>
            <person name="Chan C."/>
        </authorList>
    </citation>
    <scope>NUCLEOTIDE SEQUENCE [LARGE SCALE GENOMIC DNA]</scope>
</reference>
<dbReference type="AlphaFoldDB" id="A0A9P1GS40"/>
<dbReference type="EMBL" id="CAMXCT030006798">
    <property type="protein sequence ID" value="CAL4807551.1"/>
    <property type="molecule type" value="Genomic_DNA"/>
</dbReference>
<reference evidence="1" key="1">
    <citation type="submission" date="2022-10" db="EMBL/GenBank/DDBJ databases">
        <authorList>
            <person name="Chen Y."/>
            <person name="Dougan E. K."/>
            <person name="Chan C."/>
            <person name="Rhodes N."/>
            <person name="Thang M."/>
        </authorList>
    </citation>
    <scope>NUCLEOTIDE SEQUENCE</scope>
</reference>
<keyword evidence="3" id="KW-1185">Reference proteome</keyword>
<dbReference type="EMBL" id="CAMXCT020006798">
    <property type="protein sequence ID" value="CAL1173614.1"/>
    <property type="molecule type" value="Genomic_DNA"/>
</dbReference>
<dbReference type="OrthoDB" id="431012at2759"/>